<feature type="domain" description="Cadherin" evidence="13">
    <location>
        <begin position="619"/>
        <end position="768"/>
    </location>
</feature>
<evidence type="ECO:0000256" key="12">
    <source>
        <dbReference type="SAM" id="Phobius"/>
    </source>
</evidence>
<feature type="domain" description="Cadherin" evidence="13">
    <location>
        <begin position="407"/>
        <end position="516"/>
    </location>
</feature>
<evidence type="ECO:0000256" key="7">
    <source>
        <dbReference type="ARBA" id="ARBA00022889"/>
    </source>
</evidence>
<dbReference type="Pfam" id="PF00028">
    <property type="entry name" value="Cadherin"/>
    <property type="match status" value="8"/>
</dbReference>
<dbReference type="GO" id="GO:0005509">
    <property type="term" value="F:calcium ion binding"/>
    <property type="evidence" value="ECO:0007669"/>
    <property type="project" value="UniProtKB-UniRule"/>
</dbReference>
<evidence type="ECO:0000313" key="14">
    <source>
        <dbReference type="EMBL" id="CAF2999888.1"/>
    </source>
</evidence>
<dbReference type="PROSITE" id="PS00232">
    <property type="entry name" value="CADHERIN_1"/>
    <property type="match status" value="3"/>
</dbReference>
<dbReference type="Gene3D" id="2.60.40.60">
    <property type="entry name" value="Cadherins"/>
    <property type="match status" value="13"/>
</dbReference>
<comment type="subcellular location">
    <subcellularLocation>
        <location evidence="1">Cell membrane</location>
        <topology evidence="1">Single-pass type I membrane protein</topology>
    </subcellularLocation>
</comment>
<feature type="domain" description="Cadherin" evidence="13">
    <location>
        <begin position="877"/>
        <end position="984"/>
    </location>
</feature>
<dbReference type="InterPro" id="IPR002126">
    <property type="entry name" value="Cadherin-like_dom"/>
</dbReference>
<keyword evidence="8 12" id="KW-1133">Transmembrane helix</keyword>
<evidence type="ECO:0000256" key="8">
    <source>
        <dbReference type="ARBA" id="ARBA00022989"/>
    </source>
</evidence>
<keyword evidence="7" id="KW-0130">Cell adhesion</keyword>
<evidence type="ECO:0000256" key="9">
    <source>
        <dbReference type="ARBA" id="ARBA00023136"/>
    </source>
</evidence>
<keyword evidence="2" id="KW-1003">Cell membrane</keyword>
<feature type="domain" description="Cadherin" evidence="13">
    <location>
        <begin position="1100"/>
        <end position="1187"/>
    </location>
</feature>
<keyword evidence="6" id="KW-0106">Calcium</keyword>
<evidence type="ECO:0000256" key="6">
    <source>
        <dbReference type="ARBA" id="ARBA00022837"/>
    </source>
</evidence>
<dbReference type="PROSITE" id="PS50268">
    <property type="entry name" value="CADHERIN_2"/>
    <property type="match status" value="11"/>
</dbReference>
<protein>
    <submittedName>
        <fullName evidence="14">Cadherin-87A</fullName>
    </submittedName>
</protein>
<keyword evidence="5" id="KW-0677">Repeat</keyword>
<name>A0A7R8D1X0_LEPSM</name>
<feature type="domain" description="Cadherin" evidence="13">
    <location>
        <begin position="188"/>
        <end position="291"/>
    </location>
</feature>
<dbReference type="Proteomes" id="UP000675881">
    <property type="component" value="Chromosome 7"/>
</dbReference>
<dbReference type="GO" id="GO:0005886">
    <property type="term" value="C:plasma membrane"/>
    <property type="evidence" value="ECO:0007669"/>
    <property type="project" value="UniProtKB-SubCell"/>
</dbReference>
<dbReference type="GO" id="GO:0005911">
    <property type="term" value="C:cell-cell junction"/>
    <property type="evidence" value="ECO:0007669"/>
    <property type="project" value="TreeGrafter"/>
</dbReference>
<dbReference type="SMART" id="SM00112">
    <property type="entry name" value="CA"/>
    <property type="match status" value="11"/>
</dbReference>
<dbReference type="InterPro" id="IPR015919">
    <property type="entry name" value="Cadherin-like_sf"/>
</dbReference>
<feature type="domain" description="Cadherin" evidence="13">
    <location>
        <begin position="22"/>
        <end position="105"/>
    </location>
</feature>
<evidence type="ECO:0000259" key="13">
    <source>
        <dbReference type="PROSITE" id="PS50268"/>
    </source>
</evidence>
<feature type="compositionally biased region" description="Low complexity" evidence="11">
    <location>
        <begin position="1638"/>
        <end position="1651"/>
    </location>
</feature>
<comment type="function">
    <text evidence="10">Cadherins are calcium-dependent cell adhesion proteins. They preferentially interact with themselves in a homophilic manner in connecting cells.</text>
</comment>
<accession>A0A7R8D1X0</accession>
<keyword evidence="3 12" id="KW-0812">Transmembrane</keyword>
<dbReference type="OrthoDB" id="9990384at2759"/>
<feature type="domain" description="Cadherin" evidence="13">
    <location>
        <begin position="775"/>
        <end position="876"/>
    </location>
</feature>
<feature type="region of interest" description="Disordered" evidence="11">
    <location>
        <begin position="1635"/>
        <end position="1656"/>
    </location>
</feature>
<gene>
    <name evidence="14" type="ORF">LSAA_13009</name>
</gene>
<feature type="domain" description="Cadherin" evidence="13">
    <location>
        <begin position="985"/>
        <end position="1096"/>
    </location>
</feature>
<evidence type="ECO:0000256" key="3">
    <source>
        <dbReference type="ARBA" id="ARBA00022692"/>
    </source>
</evidence>
<evidence type="ECO:0000256" key="4">
    <source>
        <dbReference type="ARBA" id="ARBA00022729"/>
    </source>
</evidence>
<reference evidence="14" key="1">
    <citation type="submission" date="2021-02" db="EMBL/GenBank/DDBJ databases">
        <authorList>
            <person name="Bekaert M."/>
        </authorList>
    </citation>
    <scope>NUCLEOTIDE SEQUENCE</scope>
    <source>
        <strain evidence="14">IoA-00</strain>
    </source>
</reference>
<dbReference type="PANTHER" id="PTHR24025">
    <property type="entry name" value="DESMOGLEIN FAMILY MEMBER"/>
    <property type="match status" value="1"/>
</dbReference>
<proteinExistence type="predicted"/>
<keyword evidence="9 12" id="KW-0472">Membrane</keyword>
<dbReference type="PANTHER" id="PTHR24025:SF23">
    <property type="entry name" value="NEURAL-CADHERIN"/>
    <property type="match status" value="1"/>
</dbReference>
<keyword evidence="15" id="KW-1185">Reference proteome</keyword>
<dbReference type="InterPro" id="IPR050971">
    <property type="entry name" value="Cadherin-domain_protein"/>
</dbReference>
<evidence type="ECO:0000256" key="2">
    <source>
        <dbReference type="ARBA" id="ARBA00022475"/>
    </source>
</evidence>
<dbReference type="SUPFAM" id="SSF49313">
    <property type="entry name" value="Cadherin-like"/>
    <property type="match status" value="12"/>
</dbReference>
<evidence type="ECO:0000256" key="5">
    <source>
        <dbReference type="ARBA" id="ARBA00022737"/>
    </source>
</evidence>
<dbReference type="EMBL" id="HG994586">
    <property type="protein sequence ID" value="CAF2999888.1"/>
    <property type="molecule type" value="Genomic_DNA"/>
</dbReference>
<dbReference type="FunFam" id="2.60.40.60:FF:000098">
    <property type="entry name" value="cadherin-23 isoform X1"/>
    <property type="match status" value="1"/>
</dbReference>
<dbReference type="FunFam" id="2.60.40.60:FF:000168">
    <property type="entry name" value="Cadherin-related family member 2"/>
    <property type="match status" value="1"/>
</dbReference>
<evidence type="ECO:0000256" key="11">
    <source>
        <dbReference type="SAM" id="MobiDB-lite"/>
    </source>
</evidence>
<evidence type="ECO:0000256" key="1">
    <source>
        <dbReference type="ARBA" id="ARBA00004251"/>
    </source>
</evidence>
<dbReference type="CDD" id="cd11304">
    <property type="entry name" value="Cadherin_repeat"/>
    <property type="match status" value="12"/>
</dbReference>
<dbReference type="GO" id="GO:0009653">
    <property type="term" value="P:anatomical structure morphogenesis"/>
    <property type="evidence" value="ECO:0007669"/>
    <property type="project" value="UniProtKB-ARBA"/>
</dbReference>
<dbReference type="PRINTS" id="PR00205">
    <property type="entry name" value="CADHERIN"/>
</dbReference>
<organism evidence="14 15">
    <name type="scientific">Lepeophtheirus salmonis</name>
    <name type="common">Salmon louse</name>
    <name type="synonym">Caligus salmonis</name>
    <dbReference type="NCBI Taxonomy" id="72036"/>
    <lineage>
        <taxon>Eukaryota</taxon>
        <taxon>Metazoa</taxon>
        <taxon>Ecdysozoa</taxon>
        <taxon>Arthropoda</taxon>
        <taxon>Crustacea</taxon>
        <taxon>Multicrustacea</taxon>
        <taxon>Hexanauplia</taxon>
        <taxon>Copepoda</taxon>
        <taxon>Siphonostomatoida</taxon>
        <taxon>Caligidae</taxon>
        <taxon>Lepeophtheirus</taxon>
    </lineage>
</organism>
<feature type="domain" description="Cadherin" evidence="13">
    <location>
        <begin position="1314"/>
        <end position="1435"/>
    </location>
</feature>
<dbReference type="GO" id="GO:0060429">
    <property type="term" value="P:epithelium development"/>
    <property type="evidence" value="ECO:0007669"/>
    <property type="project" value="UniProtKB-ARBA"/>
</dbReference>
<dbReference type="GO" id="GO:0007156">
    <property type="term" value="P:homophilic cell adhesion via plasma membrane adhesion molecules"/>
    <property type="evidence" value="ECO:0007669"/>
    <property type="project" value="InterPro"/>
</dbReference>
<feature type="transmembrane region" description="Helical" evidence="12">
    <location>
        <begin position="1536"/>
        <end position="1564"/>
    </location>
</feature>
<dbReference type="InterPro" id="IPR020894">
    <property type="entry name" value="Cadherin_CS"/>
</dbReference>
<dbReference type="FunFam" id="2.60.40.60:FF:000020">
    <property type="entry name" value="Dachsous cadherin-related 1b"/>
    <property type="match status" value="1"/>
</dbReference>
<feature type="domain" description="Cadherin" evidence="13">
    <location>
        <begin position="292"/>
        <end position="406"/>
    </location>
</feature>
<feature type="domain" description="Cadherin" evidence="13">
    <location>
        <begin position="1204"/>
        <end position="1313"/>
    </location>
</feature>
<evidence type="ECO:0000313" key="15">
    <source>
        <dbReference type="Proteomes" id="UP000675881"/>
    </source>
</evidence>
<sequence>MLGTKSSTRVYSGYESTYNIGNTPIGTVIYTLTGKDPEGKEVEFGLEGTDKLKVDPKTGEVRVLKIIDRERQEGRNEIRLSVVISDGVDGNEIRPNVDTPAGVIVYRTLEATDEDEVGEALEVKCDEQESTDNVCEIFEIRPRRQETDLFLPIIAYDGKHLVKSSITFEVIDVQNTPPVISGVLTGVLNEDDPIGTLVLRVQAADGDTGSPRKIVYELLENPFGYFSIEPYTGEIRVDKQLNREETNGVLTLQVRASEIIQGVVSSEDPTTSTTAEITVTIQDVNDEPPKFNKREYSVTIPENVAFGTPLANLDMLIKDSDTGPNSIFKLQLTDSSGKFEIEPKMAQGTTAVSVKVNSKELDYENPNHRHFLLLVVATEVSTDKLLSSTATINVRVNDLNDNIPVFEKDAFTAIMNEDDPIGTVIAKITAKDSDGGDYGTDGIRYSLNGMGAELFNVDDVTGEISIAPCDNNCIDYEKTQFYFLSYSAIDDQGRGKKSVTNIRVSVTDSNDNPPEFEEDEVIISIMEGQTNFEPKLVLEANDEDDSSKLSFKIIGGNENNLFDLNEETGEIKVNGKDGLSLNTLLTNKILLDVEVSDGTFTDSVTLRLSRLAILTLKKNAEISYRVVSGSYDDFIVDSTSGEIRVSGSLNYDRKSRYILEVIAVDSGYPSAGPHITEDSKVGTILFRLNATDIDAENSSLEYGIIEPITAIDQDGAQVNNSDIFKEFFAVNSKTGEVSVIDTSASILQKGTGTLVINIIDVNDFSPRFQSPWSIEEPTIYIDVNEEESNGTEVYTFTADDPDSKIDYFIIRPKNHFFQVEKGSGILKIRNRINYEELDTKNIVFDLYVYDSGIPQKSATANIVVNIININDEEPKFNTSMYSANILENSPPGTPLIQVHAEDLDEGEYGKVSYSLYGRHKDVFSIDPQRGNISVKDSSILDRETLKFFPIQVVVEDSAPVEFRKSSSIPINVTILDVNDHAPIFISKKYEATIVDNIQYHPFPSAIIKVNGIDKDEGKHSELFFEISSGNEDKLFYIDNTTGVLYPNASFSGYNGQSFVLEVQVLDEGGKERIWESPDKAIIEIDVDNVNSHKPEWFPDPPLNEKIEVAEESGETNYVIMKVNARDMDIGDNQRISYFLKVNNKNVEETSEFSMNPNTGELKAKVVFDREKTANYELVLVAKDHGTPVSFEALRFVTKMKNQDTSLDRLQHRDPDEGVNGYIYYHVIDGNLGREFNVEKSTGKVYTKMKLDRESISQYTIKIMVTNEPQLSCDIDDCDFKMDGSEWIYESNGKTNKVELKIFVEDKDDNDPSFESEEYNAGVKHNAKVGDSVIDVLAYDLDEDNRKFSYTIRTSDLFPSGSKESAGSLVPFPFDINQNGRISLSSLMAEFNQDKFELDVEAKELSTGRKAKTKVNIWIIESHQLIKLVVNKEPLKANQFKEDIIKELSNITENTVLVSDIRYHVTEDNRLTRDMTDMYLSVVNKNENMIVHPDEIIKIADENYDYLNSYYEEAGIVSILPASQTSHQMEEPFDKNLAALIALILVTFIGIVIFSILCCCSKSWVASSYSNKPMRLQESPQLGYSSHKLSHAGSVIDNTDAGCGNGTDNPLWIDQKYKAYEEQELTMTVFTDQENSVISGNNGQNQNNGNNHSGHDSNLMETQKQICLINISRSPPGPVVPGIHPSAGIFQGSLPRRFSNEFDSSTAPVLPPGNKQIHRSNLTINKEGEPELVAELMD</sequence>
<evidence type="ECO:0000256" key="10">
    <source>
        <dbReference type="ARBA" id="ARBA00059331"/>
    </source>
</evidence>
<keyword evidence="4" id="KW-0732">Signal</keyword>